<evidence type="ECO:0008006" key="4">
    <source>
        <dbReference type="Google" id="ProtNLM"/>
    </source>
</evidence>
<protein>
    <recommendedName>
        <fullName evidence="4">Gliding motility protein GldL</fullName>
    </recommendedName>
</protein>
<sequence>MITLTLGSAFFLGFIALSMHYDLMFKELLALGFILGCIVFMKLVTIRK</sequence>
<feature type="transmembrane region" description="Helical" evidence="1">
    <location>
        <begin position="28"/>
        <end position="46"/>
    </location>
</feature>
<gene>
    <name evidence="2" type="ORF">GCM10011361_18820</name>
</gene>
<dbReference type="Proteomes" id="UP000625780">
    <property type="component" value="Unassembled WGS sequence"/>
</dbReference>
<evidence type="ECO:0000256" key="1">
    <source>
        <dbReference type="SAM" id="Phobius"/>
    </source>
</evidence>
<organism evidence="2 3">
    <name type="scientific">Muriicola marianensis</name>
    <dbReference type="NCBI Taxonomy" id="1324801"/>
    <lineage>
        <taxon>Bacteria</taxon>
        <taxon>Pseudomonadati</taxon>
        <taxon>Bacteroidota</taxon>
        <taxon>Flavobacteriia</taxon>
        <taxon>Flavobacteriales</taxon>
        <taxon>Flavobacteriaceae</taxon>
        <taxon>Muriicola</taxon>
    </lineage>
</organism>
<keyword evidence="3" id="KW-1185">Reference proteome</keyword>
<name>A0ABQ1QZ56_9FLAO</name>
<reference evidence="3" key="1">
    <citation type="journal article" date="2019" name="Int. J. Syst. Evol. Microbiol.">
        <title>The Global Catalogue of Microorganisms (GCM) 10K type strain sequencing project: providing services to taxonomists for standard genome sequencing and annotation.</title>
        <authorList>
            <consortium name="The Broad Institute Genomics Platform"/>
            <consortium name="The Broad Institute Genome Sequencing Center for Infectious Disease"/>
            <person name="Wu L."/>
            <person name="Ma J."/>
        </authorList>
    </citation>
    <scope>NUCLEOTIDE SEQUENCE [LARGE SCALE GENOMIC DNA]</scope>
    <source>
        <strain evidence="3">CGMCC 1.12606</strain>
    </source>
</reference>
<keyword evidence="1" id="KW-1133">Transmembrane helix</keyword>
<evidence type="ECO:0000313" key="3">
    <source>
        <dbReference type="Proteomes" id="UP000625780"/>
    </source>
</evidence>
<dbReference type="RefSeq" id="WP_188370422.1">
    <property type="nucleotide sequence ID" value="NZ_BMFH01000001.1"/>
</dbReference>
<keyword evidence="1" id="KW-0472">Membrane</keyword>
<evidence type="ECO:0000313" key="2">
    <source>
        <dbReference type="EMBL" id="GGD52380.1"/>
    </source>
</evidence>
<comment type="caution">
    <text evidence="2">The sequence shown here is derived from an EMBL/GenBank/DDBJ whole genome shotgun (WGS) entry which is preliminary data.</text>
</comment>
<dbReference type="EMBL" id="BMFH01000001">
    <property type="protein sequence ID" value="GGD52380.1"/>
    <property type="molecule type" value="Genomic_DNA"/>
</dbReference>
<proteinExistence type="predicted"/>
<keyword evidence="1" id="KW-0812">Transmembrane</keyword>
<accession>A0ABQ1QZ56</accession>